<dbReference type="GO" id="GO:0003700">
    <property type="term" value="F:DNA-binding transcription factor activity"/>
    <property type="evidence" value="ECO:0007669"/>
    <property type="project" value="InterPro"/>
</dbReference>
<evidence type="ECO:0000256" key="2">
    <source>
        <dbReference type="ARBA" id="ARBA00023125"/>
    </source>
</evidence>
<dbReference type="InterPro" id="IPR020449">
    <property type="entry name" value="Tscrpt_reg_AraC-type_HTH"/>
</dbReference>
<dbReference type="SMART" id="SM00342">
    <property type="entry name" value="HTH_ARAC"/>
    <property type="match status" value="1"/>
</dbReference>
<protein>
    <submittedName>
        <fullName evidence="5">Helix-turn-helix transcriptional regulator</fullName>
    </submittedName>
</protein>
<dbReference type="InterPro" id="IPR011051">
    <property type="entry name" value="RmlC_Cupin_sf"/>
</dbReference>
<accession>A0A8J7H455</accession>
<dbReference type="CDD" id="cd02208">
    <property type="entry name" value="cupin_RmlC-like"/>
    <property type="match status" value="1"/>
</dbReference>
<keyword evidence="1" id="KW-0805">Transcription regulation</keyword>
<dbReference type="GO" id="GO:0043565">
    <property type="term" value="F:sequence-specific DNA binding"/>
    <property type="evidence" value="ECO:0007669"/>
    <property type="project" value="InterPro"/>
</dbReference>
<dbReference type="PANTHER" id="PTHR43280:SF2">
    <property type="entry name" value="HTH-TYPE TRANSCRIPTIONAL REGULATOR EXSA"/>
    <property type="match status" value="1"/>
</dbReference>
<dbReference type="SUPFAM" id="SSF51182">
    <property type="entry name" value="RmlC-like cupins"/>
    <property type="match status" value="1"/>
</dbReference>
<feature type="domain" description="HTH araC/xylS-type" evidence="4">
    <location>
        <begin position="179"/>
        <end position="277"/>
    </location>
</feature>
<dbReference type="InterPro" id="IPR013096">
    <property type="entry name" value="Cupin_2"/>
</dbReference>
<keyword evidence="2" id="KW-0238">DNA-binding</keyword>
<dbReference type="InterPro" id="IPR014710">
    <property type="entry name" value="RmlC-like_jellyroll"/>
</dbReference>
<proteinExistence type="predicted"/>
<sequence length="306" mass="35937">MNSYIFETIDHGIKFPAKIFVTSIEQSSYHWHYDYELILVLKGSLSLKLWPDSCVMKEGDIVLVNSKVVHGLSETNENNICLIMQLKQELFEDRKDKNQNYQFYLNSVTDIVKPMVPYETFTRTAAEIGLQYYENSLTNYFRIQALLYTLVADIFQYTQYDIRQYADKNTTVEEADTLLRIIEYVEQNYYEDSITDSLCRYIGMSEKTLYRFLKSHTNLTLKELVISIKLEKTLHMLSKTDKPISVIAQECGFGTDKTFYRIFKNAFGMTPTEYRISGTIVEENKQVQGYIDYSKRDAIRLLKKYI</sequence>
<dbReference type="Pfam" id="PF07883">
    <property type="entry name" value="Cupin_2"/>
    <property type="match status" value="1"/>
</dbReference>
<dbReference type="EMBL" id="JAEAGR010000016">
    <property type="protein sequence ID" value="MBH1941970.1"/>
    <property type="molecule type" value="Genomic_DNA"/>
</dbReference>
<evidence type="ECO:0000313" key="6">
    <source>
        <dbReference type="Proteomes" id="UP000623269"/>
    </source>
</evidence>
<dbReference type="InterPro" id="IPR009057">
    <property type="entry name" value="Homeodomain-like_sf"/>
</dbReference>
<dbReference type="PROSITE" id="PS00041">
    <property type="entry name" value="HTH_ARAC_FAMILY_1"/>
    <property type="match status" value="1"/>
</dbReference>
<keyword evidence="3" id="KW-0804">Transcription</keyword>
<evidence type="ECO:0000256" key="3">
    <source>
        <dbReference type="ARBA" id="ARBA00023163"/>
    </source>
</evidence>
<dbReference type="PRINTS" id="PR00032">
    <property type="entry name" value="HTHARAC"/>
</dbReference>
<dbReference type="RefSeq" id="WP_197662218.1">
    <property type="nucleotide sequence ID" value="NZ_JAEAGR010000016.1"/>
</dbReference>
<gene>
    <name evidence="5" type="ORF">I5677_13800</name>
</gene>
<dbReference type="PANTHER" id="PTHR43280">
    <property type="entry name" value="ARAC-FAMILY TRANSCRIPTIONAL REGULATOR"/>
    <property type="match status" value="1"/>
</dbReference>
<name>A0A8J7H455_9FIRM</name>
<evidence type="ECO:0000256" key="1">
    <source>
        <dbReference type="ARBA" id="ARBA00023015"/>
    </source>
</evidence>
<dbReference type="Gene3D" id="1.10.10.60">
    <property type="entry name" value="Homeodomain-like"/>
    <property type="match status" value="1"/>
</dbReference>
<dbReference type="Pfam" id="PF12833">
    <property type="entry name" value="HTH_18"/>
    <property type="match status" value="1"/>
</dbReference>
<dbReference type="InterPro" id="IPR018062">
    <property type="entry name" value="HTH_AraC-typ_CS"/>
</dbReference>
<dbReference type="PROSITE" id="PS01124">
    <property type="entry name" value="HTH_ARAC_FAMILY_2"/>
    <property type="match status" value="1"/>
</dbReference>
<organism evidence="5 6">
    <name type="scientific">Mobilitalea sibirica</name>
    <dbReference type="NCBI Taxonomy" id="1462919"/>
    <lineage>
        <taxon>Bacteria</taxon>
        <taxon>Bacillati</taxon>
        <taxon>Bacillota</taxon>
        <taxon>Clostridia</taxon>
        <taxon>Lachnospirales</taxon>
        <taxon>Lachnospiraceae</taxon>
        <taxon>Mobilitalea</taxon>
    </lineage>
</organism>
<dbReference type="SUPFAM" id="SSF46689">
    <property type="entry name" value="Homeodomain-like"/>
    <property type="match status" value="1"/>
</dbReference>
<dbReference type="InterPro" id="IPR018060">
    <property type="entry name" value="HTH_AraC"/>
</dbReference>
<reference evidence="5" key="1">
    <citation type="submission" date="2020-12" db="EMBL/GenBank/DDBJ databases">
        <title>M. sibirica DSM 26468T genome.</title>
        <authorList>
            <person name="Thieme N."/>
            <person name="Rettenmaier R."/>
            <person name="Zverlov V."/>
            <person name="Liebl W."/>
        </authorList>
    </citation>
    <scope>NUCLEOTIDE SEQUENCE</scope>
    <source>
        <strain evidence="5">DSM 26468</strain>
    </source>
</reference>
<dbReference type="AlphaFoldDB" id="A0A8J7H455"/>
<keyword evidence="6" id="KW-1185">Reference proteome</keyword>
<comment type="caution">
    <text evidence="5">The sequence shown here is derived from an EMBL/GenBank/DDBJ whole genome shotgun (WGS) entry which is preliminary data.</text>
</comment>
<dbReference type="Gene3D" id="2.60.120.10">
    <property type="entry name" value="Jelly Rolls"/>
    <property type="match status" value="1"/>
</dbReference>
<evidence type="ECO:0000313" key="5">
    <source>
        <dbReference type="EMBL" id="MBH1941970.1"/>
    </source>
</evidence>
<dbReference type="Proteomes" id="UP000623269">
    <property type="component" value="Unassembled WGS sequence"/>
</dbReference>
<evidence type="ECO:0000259" key="4">
    <source>
        <dbReference type="PROSITE" id="PS01124"/>
    </source>
</evidence>